<dbReference type="AlphaFoldDB" id="A0A099TZA3"/>
<dbReference type="STRING" id="216.LS73_04750"/>
<dbReference type="RefSeq" id="WP_034557904.1">
    <property type="nucleotide sequence ID" value="NZ_FZML01000030.1"/>
</dbReference>
<evidence type="ECO:0000313" key="2">
    <source>
        <dbReference type="EMBL" id="TLE00001.1"/>
    </source>
</evidence>
<keyword evidence="4" id="KW-1185">Reference proteome</keyword>
<dbReference type="Proteomes" id="UP000255139">
    <property type="component" value="Unassembled WGS sequence"/>
</dbReference>
<dbReference type="EMBL" id="UGJE01000002">
    <property type="protein sequence ID" value="STQ87073.1"/>
    <property type="molecule type" value="Genomic_DNA"/>
</dbReference>
<dbReference type="Proteomes" id="UP000029922">
    <property type="component" value="Unassembled WGS sequence"/>
</dbReference>
<evidence type="ECO:0000313" key="4">
    <source>
        <dbReference type="Proteomes" id="UP000255139"/>
    </source>
</evidence>
<dbReference type="OrthoDB" id="5329998at2"/>
<evidence type="ECO:0000313" key="3">
    <source>
        <dbReference type="Proteomes" id="UP000029922"/>
    </source>
</evidence>
<sequence length="383" mass="44749">MGIKNSKAIKILREKGIFKSLKYAYIKRSWKIMMQYYKILWICNKKIPNNYNGILLYNGVSGGQALSLFLERSADILTPNPWSPQYHKNISNYYGAQYYNAAQKTHSKLIIYGNPGHGCYTDKELSKFFSLTNARVPVIILLRDPISRIKGYVNHGVDWWEHRSNEFTLMHDPSKILNRVSYHGDKIETQRKFPSPESIKHFFTINDIFLCFSLVEKLPNASEIIYMDMSEITKDRVWHTMNDLSEKLSLPKPQLKDKPFFESTIWDSSSKMLPLTLYAHPKHIGRRLSPECSILYYQVYKRDHIIDEAGEGGIRLIISKDSNLNNKKSIFNDMKDSKDLLKDITQEILCDIAQSDIYIYIYLMEIMQYYRAMQVCKMPAKSI</sequence>
<dbReference type="EMBL" id="JRPD02000012">
    <property type="protein sequence ID" value="TLE00001.1"/>
    <property type="molecule type" value="Genomic_DNA"/>
</dbReference>
<dbReference type="InterPro" id="IPR021353">
    <property type="entry name" value="DUF2972"/>
</dbReference>
<evidence type="ECO:0000313" key="1">
    <source>
        <dbReference type="EMBL" id="STQ87073.1"/>
    </source>
</evidence>
<proteinExistence type="predicted"/>
<organism evidence="1 4">
    <name type="scientific">Helicobacter muridarum</name>
    <dbReference type="NCBI Taxonomy" id="216"/>
    <lineage>
        <taxon>Bacteria</taxon>
        <taxon>Pseudomonadati</taxon>
        <taxon>Campylobacterota</taxon>
        <taxon>Epsilonproteobacteria</taxon>
        <taxon>Campylobacterales</taxon>
        <taxon>Helicobacteraceae</taxon>
        <taxon>Helicobacter</taxon>
    </lineage>
</organism>
<name>A0A099TZA3_9HELI</name>
<dbReference type="Pfam" id="PF11186">
    <property type="entry name" value="DUF2972"/>
    <property type="match status" value="1"/>
</dbReference>
<protein>
    <submittedName>
        <fullName evidence="2">DUF2972 domain-containing protein</fullName>
    </submittedName>
    <submittedName>
        <fullName evidence="1">Protein of uncharacterized function (DUF2972)</fullName>
    </submittedName>
</protein>
<reference evidence="1 4" key="2">
    <citation type="submission" date="2018-06" db="EMBL/GenBank/DDBJ databases">
        <authorList>
            <consortium name="Pathogen Informatics"/>
            <person name="Doyle S."/>
        </authorList>
    </citation>
    <scope>NUCLEOTIDE SEQUENCE [LARGE SCALE GENOMIC DNA]</scope>
    <source>
        <strain evidence="1 4">NCTC12714</strain>
    </source>
</reference>
<accession>A0A099TZA3</accession>
<reference evidence="2 3" key="1">
    <citation type="journal article" date="2014" name="Genome Announc.">
        <title>Draft genome sequences of eight enterohepatic helicobacter species isolated from both laboratory and wild rodents.</title>
        <authorList>
            <person name="Sheh A."/>
            <person name="Shen Z."/>
            <person name="Fox J.G."/>
        </authorList>
    </citation>
    <scope>NUCLEOTIDE SEQUENCE [LARGE SCALE GENOMIC DNA]</scope>
    <source>
        <strain evidence="2 3">ST1</strain>
    </source>
</reference>
<gene>
    <name evidence="2" type="ORF">LS73_006080</name>
    <name evidence="1" type="ORF">NCTC12714_01889</name>
</gene>